<feature type="transmembrane region" description="Helical" evidence="1">
    <location>
        <begin position="179"/>
        <end position="199"/>
    </location>
</feature>
<dbReference type="Pfam" id="PF14329">
    <property type="entry name" value="DUF4386"/>
    <property type="match status" value="1"/>
</dbReference>
<proteinExistence type="predicted"/>
<evidence type="ECO:0000256" key="1">
    <source>
        <dbReference type="SAM" id="Phobius"/>
    </source>
</evidence>
<dbReference type="InterPro" id="IPR025495">
    <property type="entry name" value="DUF4386"/>
</dbReference>
<gene>
    <name evidence="2" type="ORF">JO391_00565</name>
</gene>
<keyword evidence="1" id="KW-0472">Membrane</keyword>
<accession>A0A8G0ZWB8</accession>
<feature type="transmembrane region" description="Helical" evidence="1">
    <location>
        <begin position="20"/>
        <end position="41"/>
    </location>
</feature>
<feature type="transmembrane region" description="Helical" evidence="1">
    <location>
        <begin position="96"/>
        <end position="116"/>
    </location>
</feature>
<keyword evidence="1" id="KW-1133">Transmembrane helix</keyword>
<feature type="transmembrane region" description="Helical" evidence="1">
    <location>
        <begin position="148"/>
        <end position="167"/>
    </location>
</feature>
<dbReference type="EMBL" id="CP069370">
    <property type="protein sequence ID" value="QYZ70071.1"/>
    <property type="molecule type" value="Genomic_DNA"/>
</dbReference>
<dbReference type="AlphaFoldDB" id="A0A8G0ZWB8"/>
<dbReference type="Proteomes" id="UP000826300">
    <property type="component" value="Chromosome"/>
</dbReference>
<sequence length="243" mass="25715">MTQSLADPLSPRQAQRLARLTGLFFLITYAASIPPVISFYAPALSDPAFILGGGFDAGISWGALFEMVLIAANVGTALAMLPILKRQSEVLAQGFLAARLMESAFIAVGIVALLALNTLRASPSGADEVTRMAIGQALVATHDWTFRLGPGVVVGVGNGLILGFLMWKTRLVPRGLSVLGLIGGPALLLAGVAVIFGLIDFASVPQVIATVPEFFWELGLGLWLMIRGVDPEALERLLDRPRP</sequence>
<feature type="transmembrane region" description="Helical" evidence="1">
    <location>
        <begin position="205"/>
        <end position="226"/>
    </location>
</feature>
<dbReference type="KEGG" id="nsm:JO391_00565"/>
<reference evidence="2" key="1">
    <citation type="submission" date="2021-02" db="EMBL/GenBank/DDBJ databases">
        <title>Rhodobacter shimadae sp. nov., an aerobic anoxygenic phototrophic bacterium isolated from a hot spring.</title>
        <authorList>
            <person name="Muramatsu S."/>
            <person name="Haruta S."/>
            <person name="Hirose S."/>
            <person name="Hanada S."/>
        </authorList>
    </citation>
    <scope>NUCLEOTIDE SEQUENCE</scope>
    <source>
        <strain evidence="2">N10</strain>
    </source>
</reference>
<keyword evidence="3" id="KW-1185">Reference proteome</keyword>
<protein>
    <submittedName>
        <fullName evidence="2">DUF4386 domain-containing protein</fullName>
    </submittedName>
</protein>
<keyword evidence="1" id="KW-0812">Transmembrane</keyword>
<dbReference type="RefSeq" id="WP_220662288.1">
    <property type="nucleotide sequence ID" value="NZ_CP069370.1"/>
</dbReference>
<feature type="transmembrane region" description="Helical" evidence="1">
    <location>
        <begin position="61"/>
        <end position="84"/>
    </location>
</feature>
<evidence type="ECO:0000313" key="2">
    <source>
        <dbReference type="EMBL" id="QYZ70071.1"/>
    </source>
</evidence>
<name>A0A8G0ZWB8_9RHOB</name>
<organism evidence="2 3">
    <name type="scientific">Neotabrizicola shimadae</name>
    <dbReference type="NCBI Taxonomy" id="2807096"/>
    <lineage>
        <taxon>Bacteria</taxon>
        <taxon>Pseudomonadati</taxon>
        <taxon>Pseudomonadota</taxon>
        <taxon>Alphaproteobacteria</taxon>
        <taxon>Rhodobacterales</taxon>
        <taxon>Paracoccaceae</taxon>
        <taxon>Neotabrizicola</taxon>
    </lineage>
</organism>
<evidence type="ECO:0000313" key="3">
    <source>
        <dbReference type="Proteomes" id="UP000826300"/>
    </source>
</evidence>